<reference evidence="7" key="3">
    <citation type="submission" date="2018-08" db="UniProtKB">
        <authorList>
            <consortium name="EnsemblPlants"/>
        </authorList>
    </citation>
    <scope>IDENTIFICATION</scope>
    <source>
        <strain evidence="7">cv. Bd21</strain>
    </source>
</reference>
<keyword evidence="2" id="KW-0863">Zinc-finger</keyword>
<feature type="compositionally biased region" description="Basic and acidic residues" evidence="4">
    <location>
        <begin position="212"/>
        <end position="223"/>
    </location>
</feature>
<dbReference type="SMART" id="SM00249">
    <property type="entry name" value="PHD"/>
    <property type="match status" value="2"/>
</dbReference>
<dbReference type="InterPro" id="IPR013083">
    <property type="entry name" value="Znf_RING/FYVE/PHD"/>
</dbReference>
<evidence type="ECO:0000256" key="3">
    <source>
        <dbReference type="ARBA" id="ARBA00022833"/>
    </source>
</evidence>
<dbReference type="AlphaFoldDB" id="A0A0Q3EWI7"/>
<dbReference type="ExpressionAtlas" id="A0A0Q3EWI7">
    <property type="expression patterns" value="baseline and differential"/>
</dbReference>
<sequence length="265" mass="30109">MAVIKVPVSKLSKAKRDDDSKQSCAREEDRSNEWDNACAICDDGGDFICCEGGCLRSFHPTKKYGEDSMCTTLGLTEEWWQTLQSNEQEKYICKNCEYKQHQCFACGLLGSSGLTSGSEVIQCKDKMCGYFYHPKCSLCKEAENRDDKDMQLAVCRRCPTAYHRKCLPSDISFEKDGKEGTQQRAWDNVLPDQILIYCMKHKIDKDLRTPKRDHIVFPDDRPLSEPSRSSQPPETGCDQVKAIDSFAPRHLFPHPQPGSCGWIDD</sequence>
<dbReference type="PANTHER" id="PTHR46235">
    <property type="entry name" value="PHD FINGER-CONTAINING PROTEIN DDB_G0268158"/>
    <property type="match status" value="1"/>
</dbReference>
<evidence type="ECO:0000313" key="7">
    <source>
        <dbReference type="EnsemblPlants" id="KQJ91839"/>
    </source>
</evidence>
<dbReference type="OrthoDB" id="21264at2759"/>
<dbReference type="EnsemblPlants" id="KQJ91839">
    <property type="protein sequence ID" value="KQJ91839"/>
    <property type="gene ID" value="BRADI_4g40061v3"/>
</dbReference>
<dbReference type="Pfam" id="PF22908">
    <property type="entry name" value="PHD_NSD"/>
    <property type="match status" value="1"/>
</dbReference>
<feature type="region of interest" description="Disordered" evidence="4">
    <location>
        <begin position="212"/>
        <end position="238"/>
    </location>
</feature>
<reference evidence="6 7" key="1">
    <citation type="journal article" date="2010" name="Nature">
        <title>Genome sequencing and analysis of the model grass Brachypodium distachyon.</title>
        <authorList>
            <consortium name="International Brachypodium Initiative"/>
        </authorList>
    </citation>
    <scope>NUCLEOTIDE SEQUENCE [LARGE SCALE GENOMIC DNA]</scope>
    <source>
        <strain evidence="6 7">Bd21</strain>
    </source>
</reference>
<dbReference type="InterPro" id="IPR055198">
    <property type="entry name" value="NSD_PHD"/>
</dbReference>
<keyword evidence="3" id="KW-0862">Zinc</keyword>
<evidence type="ECO:0000313" key="6">
    <source>
        <dbReference type="EMBL" id="KQJ91839.1"/>
    </source>
</evidence>
<proteinExistence type="predicted"/>
<feature type="domain" description="Zinc finger PHD-type" evidence="5">
    <location>
        <begin position="37"/>
        <end position="97"/>
    </location>
</feature>
<accession>A0A0Q3EWI7</accession>
<evidence type="ECO:0000313" key="8">
    <source>
        <dbReference type="Proteomes" id="UP000008810"/>
    </source>
</evidence>
<dbReference type="GO" id="GO:0008270">
    <property type="term" value="F:zinc ion binding"/>
    <property type="evidence" value="ECO:0007669"/>
    <property type="project" value="UniProtKB-KW"/>
</dbReference>
<keyword evidence="8" id="KW-1185">Reference proteome</keyword>
<reference evidence="6" key="2">
    <citation type="submission" date="2017-06" db="EMBL/GenBank/DDBJ databases">
        <title>WGS assembly of Brachypodium distachyon.</title>
        <authorList>
            <consortium name="The International Brachypodium Initiative"/>
            <person name="Lucas S."/>
            <person name="Harmon-Smith M."/>
            <person name="Lail K."/>
            <person name="Tice H."/>
            <person name="Grimwood J."/>
            <person name="Bruce D."/>
            <person name="Barry K."/>
            <person name="Shu S."/>
            <person name="Lindquist E."/>
            <person name="Wang M."/>
            <person name="Pitluck S."/>
            <person name="Vogel J.P."/>
            <person name="Garvin D.F."/>
            <person name="Mockler T.C."/>
            <person name="Schmutz J."/>
            <person name="Rokhsar D."/>
            <person name="Bevan M.W."/>
        </authorList>
    </citation>
    <scope>NUCLEOTIDE SEQUENCE</scope>
    <source>
        <strain evidence="6">Bd21</strain>
    </source>
</reference>
<evidence type="ECO:0000256" key="2">
    <source>
        <dbReference type="ARBA" id="ARBA00022771"/>
    </source>
</evidence>
<feature type="domain" description="Zinc finger PHD-type" evidence="5">
    <location>
        <begin position="102"/>
        <end position="159"/>
    </location>
</feature>
<dbReference type="InterPro" id="IPR001965">
    <property type="entry name" value="Znf_PHD"/>
</dbReference>
<organism evidence="6">
    <name type="scientific">Brachypodium distachyon</name>
    <name type="common">Purple false brome</name>
    <name type="synonym">Trachynia distachya</name>
    <dbReference type="NCBI Taxonomy" id="15368"/>
    <lineage>
        <taxon>Eukaryota</taxon>
        <taxon>Viridiplantae</taxon>
        <taxon>Streptophyta</taxon>
        <taxon>Embryophyta</taxon>
        <taxon>Tracheophyta</taxon>
        <taxon>Spermatophyta</taxon>
        <taxon>Magnoliopsida</taxon>
        <taxon>Liliopsida</taxon>
        <taxon>Poales</taxon>
        <taxon>Poaceae</taxon>
        <taxon>BOP clade</taxon>
        <taxon>Pooideae</taxon>
        <taxon>Stipodae</taxon>
        <taxon>Brachypodieae</taxon>
        <taxon>Brachypodium</taxon>
    </lineage>
</organism>
<dbReference type="PANTHER" id="PTHR46235:SF2">
    <property type="entry name" value="GLYCOPROTEIN FAMILY PROTEIN, PUTATIVE, EXPRESSED-RELATED"/>
    <property type="match status" value="1"/>
</dbReference>
<keyword evidence="1" id="KW-0479">Metal-binding</keyword>
<protein>
    <recommendedName>
        <fullName evidence="5">Zinc finger PHD-type domain-containing protein</fullName>
    </recommendedName>
</protein>
<evidence type="ECO:0000256" key="1">
    <source>
        <dbReference type="ARBA" id="ARBA00022723"/>
    </source>
</evidence>
<evidence type="ECO:0000256" key="4">
    <source>
        <dbReference type="SAM" id="MobiDB-lite"/>
    </source>
</evidence>
<name>A0A0Q3EWI7_BRADI</name>
<dbReference type="Gene3D" id="3.30.40.10">
    <property type="entry name" value="Zinc/RING finger domain, C3HC4 (zinc finger)"/>
    <property type="match status" value="2"/>
</dbReference>
<dbReference type="EMBL" id="CM000883">
    <property type="protein sequence ID" value="KQJ91839.1"/>
    <property type="molecule type" value="Genomic_DNA"/>
</dbReference>
<dbReference type="Proteomes" id="UP000008810">
    <property type="component" value="Chromosome 4"/>
</dbReference>
<dbReference type="Gramene" id="KQJ91839">
    <property type="protein sequence ID" value="KQJ91839"/>
    <property type="gene ID" value="BRADI_4g40061v3"/>
</dbReference>
<gene>
    <name evidence="7" type="primary">LOC100829545</name>
    <name evidence="6" type="ORF">BRADI_4g40061v3</name>
</gene>
<evidence type="ECO:0000259" key="5">
    <source>
        <dbReference type="SMART" id="SM00249"/>
    </source>
</evidence>